<gene>
    <name evidence="2" type="ORF">UFOVP269_22</name>
    <name evidence="1" type="ORF">UFOVP98_48</name>
</gene>
<organism evidence="1">
    <name type="scientific">uncultured Caudovirales phage</name>
    <dbReference type="NCBI Taxonomy" id="2100421"/>
    <lineage>
        <taxon>Viruses</taxon>
        <taxon>Duplodnaviria</taxon>
        <taxon>Heunggongvirae</taxon>
        <taxon>Uroviricota</taxon>
        <taxon>Caudoviricetes</taxon>
        <taxon>Peduoviridae</taxon>
        <taxon>Maltschvirus</taxon>
        <taxon>Maltschvirus maltsch</taxon>
    </lineage>
</organism>
<name>A0A6J5L7H5_9CAUD</name>
<reference evidence="1" key="1">
    <citation type="submission" date="2020-04" db="EMBL/GenBank/DDBJ databases">
        <authorList>
            <person name="Chiriac C."/>
            <person name="Salcher M."/>
            <person name="Ghai R."/>
            <person name="Kavagutti S V."/>
        </authorList>
    </citation>
    <scope>NUCLEOTIDE SEQUENCE</scope>
</reference>
<dbReference type="EMBL" id="LR796283">
    <property type="protein sequence ID" value="CAB4134206.1"/>
    <property type="molecule type" value="Genomic_DNA"/>
</dbReference>
<proteinExistence type="predicted"/>
<dbReference type="EMBL" id="LR796217">
    <property type="protein sequence ID" value="CAB4127819.1"/>
    <property type="molecule type" value="Genomic_DNA"/>
</dbReference>
<accession>A0A6J5L7H5</accession>
<protein>
    <submittedName>
        <fullName evidence="1">Uncharacterized protein</fullName>
    </submittedName>
</protein>
<evidence type="ECO:0000313" key="1">
    <source>
        <dbReference type="EMBL" id="CAB4127819.1"/>
    </source>
</evidence>
<sequence>MNNHFKPGDLVYWVHRSGDKALCTVKEIKDDLSMWVTWHKDGFVNIMPKSGFVLADDVVSTKRTE</sequence>
<evidence type="ECO:0000313" key="2">
    <source>
        <dbReference type="EMBL" id="CAB4134206.1"/>
    </source>
</evidence>